<comment type="subunit">
    <text evidence="6">Homohexamer, forming a ring with a central pore.</text>
</comment>
<keyword evidence="8" id="KW-0175">Coiled coil</keyword>
<dbReference type="PANTHER" id="PTHR11638:SF176">
    <property type="entry name" value="HEAT SHOCK PROTEIN 78, MITOCHONDRIAL"/>
    <property type="match status" value="1"/>
</dbReference>
<dbReference type="GO" id="GO:0043335">
    <property type="term" value="P:protein unfolding"/>
    <property type="evidence" value="ECO:0007669"/>
    <property type="project" value="TreeGrafter"/>
</dbReference>
<dbReference type="EMBL" id="MCFI01000016">
    <property type="protein sequence ID" value="ORY79066.1"/>
    <property type="molecule type" value="Genomic_DNA"/>
</dbReference>
<dbReference type="FunFam" id="3.40.50.300:FF:000010">
    <property type="entry name" value="Chaperone clpB 1, putative"/>
    <property type="match status" value="1"/>
</dbReference>
<keyword evidence="4 7" id="KW-0067">ATP-binding</keyword>
<evidence type="ECO:0000256" key="5">
    <source>
        <dbReference type="ARBA" id="ARBA00023186"/>
    </source>
</evidence>
<keyword evidence="5 7" id="KW-0143">Chaperone</keyword>
<dbReference type="InterPro" id="IPR003593">
    <property type="entry name" value="AAA+_ATPase"/>
</dbReference>
<proteinExistence type="inferred from homology"/>
<dbReference type="InterPro" id="IPR028299">
    <property type="entry name" value="ClpA/B_CS2"/>
</dbReference>
<dbReference type="Pfam" id="PF07724">
    <property type="entry name" value="AAA_2"/>
    <property type="match status" value="1"/>
</dbReference>
<dbReference type="FunFam" id="3.40.50.300:FF:000120">
    <property type="entry name" value="ATP-dependent chaperone ClpB"/>
    <property type="match status" value="1"/>
</dbReference>
<dbReference type="CDD" id="cd19499">
    <property type="entry name" value="RecA-like_ClpB_Hsp104-like"/>
    <property type="match status" value="1"/>
</dbReference>
<evidence type="ECO:0000256" key="3">
    <source>
        <dbReference type="ARBA" id="ARBA00022741"/>
    </source>
</evidence>
<accession>A0A1Y2F6V6</accession>
<dbReference type="PANTHER" id="PTHR11638">
    <property type="entry name" value="ATP-DEPENDENT CLP PROTEASE"/>
    <property type="match status" value="1"/>
</dbReference>
<feature type="domain" description="AAA+ ATPase" evidence="9">
    <location>
        <begin position="492"/>
        <end position="657"/>
    </location>
</feature>
<dbReference type="AlphaFoldDB" id="A0A1Y2F6V6"/>
<reference evidence="11 12" key="1">
    <citation type="submission" date="2016-07" db="EMBL/GenBank/DDBJ databases">
        <title>Pervasive Adenine N6-methylation of Active Genes in Fungi.</title>
        <authorList>
            <consortium name="DOE Joint Genome Institute"/>
            <person name="Mondo S.J."/>
            <person name="Dannebaum R.O."/>
            <person name="Kuo R.C."/>
            <person name="Labutti K."/>
            <person name="Haridas S."/>
            <person name="Kuo A."/>
            <person name="Salamov A."/>
            <person name="Ahrendt S.R."/>
            <person name="Lipzen A."/>
            <person name="Sullivan W."/>
            <person name="Andreopoulos W.B."/>
            <person name="Clum A."/>
            <person name="Lindquist E."/>
            <person name="Daum C."/>
            <person name="Ramamoorthy G.K."/>
            <person name="Gryganskyi A."/>
            <person name="Culley D."/>
            <person name="Magnuson J.K."/>
            <person name="James T.Y."/>
            <person name="O'Malley M.A."/>
            <person name="Stajich J.E."/>
            <person name="Spatafora J.W."/>
            <person name="Visel A."/>
            <person name="Grigoriev I.V."/>
        </authorList>
    </citation>
    <scope>NUCLEOTIDE SEQUENCE [LARGE SCALE GENOMIC DNA]</scope>
    <source>
        <strain evidence="11 12">12-1054</strain>
    </source>
</reference>
<dbReference type="FunFam" id="3.40.50.300:FF:000025">
    <property type="entry name" value="ATP-dependent Clp protease subunit"/>
    <property type="match status" value="1"/>
</dbReference>
<dbReference type="InterPro" id="IPR027417">
    <property type="entry name" value="P-loop_NTPase"/>
</dbReference>
<dbReference type="Gene3D" id="3.40.50.300">
    <property type="entry name" value="P-loop containing nucleotide triphosphate hydrolases"/>
    <property type="match status" value="3"/>
</dbReference>
<dbReference type="SUPFAM" id="SSF52540">
    <property type="entry name" value="P-loop containing nucleoside triphosphate hydrolases"/>
    <property type="match status" value="2"/>
</dbReference>
<dbReference type="PRINTS" id="PR00300">
    <property type="entry name" value="CLPPROTEASEA"/>
</dbReference>
<sequence>MQANLPFPPLLLEASGLWRQPPLKPVLVHAHRHYAAPRPPGGTHRMNMAPDKEPGAALKEYGVDLTERAREGKLDPIIGRHAEISRTIQILSRRTKSCPVLLGSAGVGKTAAVEGLAQRIVKQDVPESLRNKRVIALDLGLLMAGAKFRGDFEERLKAVLKDVEDAQGGVILFVDEMHLLLGLGKAEGSIDAGNLLKPALARGELQLVGATTLDEYRKYIEKDAALARRFQPVQLDEPTVADTISILRGLKEKYENHHRVTITDAALVEAAVASNRYITDRQLPDKALDLVDEACAALRLQQESKPEQIQALERHIMTLQIELGSLKKETDQMSVDRREKLEAELADKQEQVNKLNTAWEEERQRLEDKARLKTELEQARLELEQAQLAGDFGKAGELQFSIIPKLQGLIAEQQHAGETTLLNDRVGADEIAQVVSKTTGIPVTSLLQGEREKLLHMEESITQHVIGQDHAIKSVCNAIRLSRAGLQDANRPIASFIFAGQSGTGKTELCKTVAKFLFDSEKSMVRIDMSEYSEKHSVSRLIGPPPGYVGFEEAGELTEAVRRKPYAVILLDEIEKAHESVTLLLLQVLDEGFLTDTQGRKVDFRNTLIVATTNLGGHLIQDASLQADGTLDEATRDKVQAEIRHHFRPEFLNRLNETIVFNPLSREAFGDIVEMRVKEINERVADRRMHINVSEDAKRWLAKEGYSTVYGARPLNRLIERSILVPMSEQLIRGEIREGDSVVVTVDEEQNTLKVTALPSQS</sequence>
<dbReference type="Pfam" id="PF17871">
    <property type="entry name" value="AAA_lid_9"/>
    <property type="match status" value="1"/>
</dbReference>
<evidence type="ECO:0000313" key="11">
    <source>
        <dbReference type="EMBL" id="ORY79066.1"/>
    </source>
</evidence>
<evidence type="ECO:0000256" key="4">
    <source>
        <dbReference type="ARBA" id="ARBA00022840"/>
    </source>
</evidence>
<dbReference type="GeneID" id="63788593"/>
<dbReference type="SMART" id="SM00382">
    <property type="entry name" value="AAA"/>
    <property type="match status" value="2"/>
</dbReference>
<dbReference type="GO" id="GO:0042026">
    <property type="term" value="P:protein refolding"/>
    <property type="evidence" value="ECO:0007669"/>
    <property type="project" value="TreeGrafter"/>
</dbReference>
<evidence type="ECO:0000256" key="2">
    <source>
        <dbReference type="ARBA" id="ARBA00022737"/>
    </source>
</evidence>
<dbReference type="RefSeq" id="XP_040723698.1">
    <property type="nucleotide sequence ID" value="XM_040871994.1"/>
</dbReference>
<dbReference type="GO" id="GO:0034605">
    <property type="term" value="P:cellular response to heat"/>
    <property type="evidence" value="ECO:0007669"/>
    <property type="project" value="TreeGrafter"/>
</dbReference>
<dbReference type="OMA" id="VSKMMQG"/>
<dbReference type="Pfam" id="PF10431">
    <property type="entry name" value="ClpB_D2-small"/>
    <property type="match status" value="1"/>
</dbReference>
<dbReference type="InterPro" id="IPR019489">
    <property type="entry name" value="Clp_ATPase_C"/>
</dbReference>
<evidence type="ECO:0000313" key="12">
    <source>
        <dbReference type="Proteomes" id="UP000193685"/>
    </source>
</evidence>
<keyword evidence="11" id="KW-0346">Stress response</keyword>
<feature type="domain" description="Clp ATPase C-terminal" evidence="10">
    <location>
        <begin position="664"/>
        <end position="753"/>
    </location>
</feature>
<keyword evidence="12" id="KW-1185">Reference proteome</keyword>
<keyword evidence="2" id="KW-0677">Repeat</keyword>
<protein>
    <submittedName>
        <fullName evidence="11">Putative heat shock protein/chaperonin HSP78</fullName>
    </submittedName>
</protein>
<gene>
    <name evidence="11" type="ORF">BCR37DRAFT_403337</name>
</gene>
<dbReference type="GO" id="GO:0005524">
    <property type="term" value="F:ATP binding"/>
    <property type="evidence" value="ECO:0007669"/>
    <property type="project" value="UniProtKB-KW"/>
</dbReference>
<keyword evidence="3 7" id="KW-0547">Nucleotide-binding</keyword>
<evidence type="ECO:0000259" key="9">
    <source>
        <dbReference type="SMART" id="SM00382"/>
    </source>
</evidence>
<evidence type="ECO:0000256" key="1">
    <source>
        <dbReference type="ARBA" id="ARBA00008675"/>
    </source>
</evidence>
<dbReference type="InterPro" id="IPR003959">
    <property type="entry name" value="ATPase_AAA_core"/>
</dbReference>
<comment type="caution">
    <text evidence="11">The sequence shown here is derived from an EMBL/GenBank/DDBJ whole genome shotgun (WGS) entry which is preliminary data.</text>
</comment>
<dbReference type="Gene3D" id="1.10.8.60">
    <property type="match status" value="1"/>
</dbReference>
<dbReference type="PROSITE" id="PS00871">
    <property type="entry name" value="CLPAB_2"/>
    <property type="match status" value="1"/>
</dbReference>
<dbReference type="SMART" id="SM01086">
    <property type="entry name" value="ClpB_D2-small"/>
    <property type="match status" value="1"/>
</dbReference>
<dbReference type="Pfam" id="PF00004">
    <property type="entry name" value="AAA"/>
    <property type="match status" value="1"/>
</dbReference>
<evidence type="ECO:0000256" key="8">
    <source>
        <dbReference type="SAM" id="Coils"/>
    </source>
</evidence>
<feature type="domain" description="AAA+ ATPase" evidence="9">
    <location>
        <begin position="95"/>
        <end position="240"/>
    </location>
</feature>
<dbReference type="InterPro" id="IPR050130">
    <property type="entry name" value="ClpA_ClpB"/>
</dbReference>
<name>A0A1Y2F6V6_PROLT</name>
<evidence type="ECO:0000259" key="10">
    <source>
        <dbReference type="SMART" id="SM01086"/>
    </source>
</evidence>
<dbReference type="InterPro" id="IPR001270">
    <property type="entry name" value="ClpA/B"/>
</dbReference>
<dbReference type="PROSITE" id="PS00870">
    <property type="entry name" value="CLPAB_1"/>
    <property type="match status" value="1"/>
</dbReference>
<organism evidence="11 12">
    <name type="scientific">Protomyces lactucae-debilis</name>
    <dbReference type="NCBI Taxonomy" id="2754530"/>
    <lineage>
        <taxon>Eukaryota</taxon>
        <taxon>Fungi</taxon>
        <taxon>Dikarya</taxon>
        <taxon>Ascomycota</taxon>
        <taxon>Taphrinomycotina</taxon>
        <taxon>Taphrinomycetes</taxon>
        <taxon>Taphrinales</taxon>
        <taxon>Protomycetaceae</taxon>
        <taxon>Protomyces</taxon>
    </lineage>
</organism>
<dbReference type="GO" id="GO:0005759">
    <property type="term" value="C:mitochondrial matrix"/>
    <property type="evidence" value="ECO:0007669"/>
    <property type="project" value="TreeGrafter"/>
</dbReference>
<dbReference type="Proteomes" id="UP000193685">
    <property type="component" value="Unassembled WGS sequence"/>
</dbReference>
<comment type="similarity">
    <text evidence="1 7">Belongs to the ClpA/ClpB family.</text>
</comment>
<dbReference type="GO" id="GO:0016887">
    <property type="term" value="F:ATP hydrolysis activity"/>
    <property type="evidence" value="ECO:0007669"/>
    <property type="project" value="InterPro"/>
</dbReference>
<dbReference type="STRING" id="56484.A0A1Y2F6V6"/>
<dbReference type="InterPro" id="IPR041546">
    <property type="entry name" value="ClpA/ClpB_AAA_lid"/>
</dbReference>
<dbReference type="CDD" id="cd00009">
    <property type="entry name" value="AAA"/>
    <property type="match status" value="1"/>
</dbReference>
<feature type="coiled-coil region" evidence="8">
    <location>
        <begin position="309"/>
        <end position="389"/>
    </location>
</feature>
<dbReference type="OrthoDB" id="47330at2759"/>
<dbReference type="InterPro" id="IPR018368">
    <property type="entry name" value="ClpA/B_CS1"/>
</dbReference>
<evidence type="ECO:0000256" key="6">
    <source>
        <dbReference type="ARBA" id="ARBA00066164"/>
    </source>
</evidence>
<evidence type="ECO:0000256" key="7">
    <source>
        <dbReference type="RuleBase" id="RU004432"/>
    </source>
</evidence>